<accession>A0ABV4E265</accession>
<sequence length="51" mass="5846">MSHEEKISYVQQAMVHGCPSYFGLNENEVSQLAPDKLEIEFDCAKNWNGEE</sequence>
<organism evidence="1 2">
    <name type="scientific">Erwinia aeris</name>
    <dbReference type="NCBI Taxonomy" id="3239803"/>
    <lineage>
        <taxon>Bacteria</taxon>
        <taxon>Pseudomonadati</taxon>
        <taxon>Pseudomonadota</taxon>
        <taxon>Gammaproteobacteria</taxon>
        <taxon>Enterobacterales</taxon>
        <taxon>Erwiniaceae</taxon>
        <taxon>Erwinia</taxon>
    </lineage>
</organism>
<proteinExistence type="predicted"/>
<name>A0ABV4E265_9GAMM</name>
<evidence type="ECO:0000313" key="2">
    <source>
        <dbReference type="Proteomes" id="UP001565243"/>
    </source>
</evidence>
<keyword evidence="2" id="KW-1185">Reference proteome</keyword>
<dbReference type="RefSeq" id="WP_369894591.1">
    <property type="nucleotide sequence ID" value="NZ_JBGFFX010000001.1"/>
</dbReference>
<gene>
    <name evidence="1" type="ORF">AB6T85_00830</name>
</gene>
<reference evidence="1 2" key="1">
    <citation type="submission" date="2024-07" db="EMBL/GenBank/DDBJ databases">
        <authorList>
            <person name="Hebao G."/>
        </authorList>
    </citation>
    <scope>NUCLEOTIDE SEQUENCE [LARGE SCALE GENOMIC DNA]</scope>
    <source>
        <strain evidence="1 2">ACCC 02193</strain>
    </source>
</reference>
<comment type="caution">
    <text evidence="1">The sequence shown here is derived from an EMBL/GenBank/DDBJ whole genome shotgun (WGS) entry which is preliminary data.</text>
</comment>
<protein>
    <submittedName>
        <fullName evidence="1">Uncharacterized protein</fullName>
    </submittedName>
</protein>
<evidence type="ECO:0000313" key="1">
    <source>
        <dbReference type="EMBL" id="MEY8768985.1"/>
    </source>
</evidence>
<dbReference type="Proteomes" id="UP001565243">
    <property type="component" value="Unassembled WGS sequence"/>
</dbReference>
<dbReference type="EMBL" id="JBGFFX010000001">
    <property type="protein sequence ID" value="MEY8768985.1"/>
    <property type="molecule type" value="Genomic_DNA"/>
</dbReference>